<comment type="caution">
    <text evidence="2">The sequence shown here is derived from an EMBL/GenBank/DDBJ whole genome shotgun (WGS) entry which is preliminary data.</text>
</comment>
<protein>
    <submittedName>
        <fullName evidence="2">SAM-dependent methyltransferase</fullName>
    </submittedName>
</protein>
<dbReference type="EMBL" id="MTEI01000003">
    <property type="protein sequence ID" value="OQW88618.1"/>
    <property type="molecule type" value="Genomic_DNA"/>
</dbReference>
<dbReference type="PANTHER" id="PTHR43591">
    <property type="entry name" value="METHYLTRANSFERASE"/>
    <property type="match status" value="1"/>
</dbReference>
<dbReference type="Proteomes" id="UP000192505">
    <property type="component" value="Unassembled WGS sequence"/>
</dbReference>
<dbReference type="Pfam" id="PF08241">
    <property type="entry name" value="Methyltransf_11"/>
    <property type="match status" value="1"/>
</dbReference>
<dbReference type="InterPro" id="IPR013216">
    <property type="entry name" value="Methyltransf_11"/>
</dbReference>
<gene>
    <name evidence="2" type="ORF">BWK72_06415</name>
</gene>
<dbReference type="Gene3D" id="3.40.50.150">
    <property type="entry name" value="Vaccinia Virus protein VP39"/>
    <property type="match status" value="1"/>
</dbReference>
<dbReference type="PANTHER" id="PTHR43591:SF24">
    <property type="entry name" value="2-METHOXY-6-POLYPRENYL-1,4-BENZOQUINOL METHYLASE, MITOCHONDRIAL"/>
    <property type="match status" value="1"/>
</dbReference>
<proteinExistence type="predicted"/>
<name>A0A1W9KVN4_9BURK</name>
<keyword evidence="2" id="KW-0489">Methyltransferase</keyword>
<feature type="domain" description="Methyltransferase type 11" evidence="1">
    <location>
        <begin position="44"/>
        <end position="139"/>
    </location>
</feature>
<keyword evidence="2" id="KW-0808">Transferase</keyword>
<accession>A0A1W9KVN4</accession>
<dbReference type="CDD" id="cd02440">
    <property type="entry name" value="AdoMet_MTases"/>
    <property type="match status" value="1"/>
</dbReference>
<dbReference type="GO" id="GO:0008757">
    <property type="term" value="F:S-adenosylmethionine-dependent methyltransferase activity"/>
    <property type="evidence" value="ECO:0007669"/>
    <property type="project" value="InterPro"/>
</dbReference>
<dbReference type="AlphaFoldDB" id="A0A1W9KVN4"/>
<dbReference type="GO" id="GO:0032259">
    <property type="term" value="P:methylation"/>
    <property type="evidence" value="ECO:0007669"/>
    <property type="project" value="UniProtKB-KW"/>
</dbReference>
<sequence length="251" mass="27699">MDDLSLLASLHLDGDRQGPGGDAQTRRAIELSGLSHNPSLKIADIGCGTGASTLVLAKALGAQITAIDFLPSFLERLQARATALGLAELIRTELASMETLSFPDASLDAIWSEGAIYNIGFERGVKTWRRFLKPAGILAVSELTWLTDARPDALEAHWMAQYPEVATASAKLAILEKNGYTPLGYFVLPEHCWLQAYYRPLQQRFATFLQTHGSTEAAKAIVAEEELEIALYERYRAFVSYGYYIAQKTRR</sequence>
<organism evidence="2 3">
    <name type="scientific">Rhodoferax ferrireducens</name>
    <dbReference type="NCBI Taxonomy" id="192843"/>
    <lineage>
        <taxon>Bacteria</taxon>
        <taxon>Pseudomonadati</taxon>
        <taxon>Pseudomonadota</taxon>
        <taxon>Betaproteobacteria</taxon>
        <taxon>Burkholderiales</taxon>
        <taxon>Comamonadaceae</taxon>
        <taxon>Rhodoferax</taxon>
    </lineage>
</organism>
<evidence type="ECO:0000313" key="2">
    <source>
        <dbReference type="EMBL" id="OQW88618.1"/>
    </source>
</evidence>
<evidence type="ECO:0000313" key="3">
    <source>
        <dbReference type="Proteomes" id="UP000192505"/>
    </source>
</evidence>
<dbReference type="InterPro" id="IPR029063">
    <property type="entry name" value="SAM-dependent_MTases_sf"/>
</dbReference>
<evidence type="ECO:0000259" key="1">
    <source>
        <dbReference type="Pfam" id="PF08241"/>
    </source>
</evidence>
<dbReference type="SUPFAM" id="SSF53335">
    <property type="entry name" value="S-adenosyl-L-methionine-dependent methyltransferases"/>
    <property type="match status" value="1"/>
</dbReference>
<reference evidence="2 3" key="1">
    <citation type="submission" date="2017-01" db="EMBL/GenBank/DDBJ databases">
        <title>Novel large sulfur bacteria in the metagenomes of groundwater-fed chemosynthetic microbial mats in the Lake Huron basin.</title>
        <authorList>
            <person name="Sharrar A.M."/>
            <person name="Flood B.E."/>
            <person name="Bailey J.V."/>
            <person name="Jones D.S."/>
            <person name="Biddanda B."/>
            <person name="Ruberg S.A."/>
            <person name="Marcus D.N."/>
            <person name="Dick G.J."/>
        </authorList>
    </citation>
    <scope>NUCLEOTIDE SEQUENCE [LARGE SCALE GENOMIC DNA]</scope>
    <source>
        <strain evidence="2">A7</strain>
    </source>
</reference>